<name>A0ACC2X3Q3_9TREE</name>
<accession>A0ACC2X3Q3</accession>
<reference evidence="1" key="1">
    <citation type="submission" date="2023-04" db="EMBL/GenBank/DDBJ databases">
        <title>Draft Genome sequencing of Naganishia species isolated from polar environments using Oxford Nanopore Technology.</title>
        <authorList>
            <person name="Leo P."/>
            <person name="Venkateswaran K."/>
        </authorList>
    </citation>
    <scope>NUCLEOTIDE SEQUENCE</scope>
    <source>
        <strain evidence="1">DBVPG 5303</strain>
    </source>
</reference>
<evidence type="ECO:0000313" key="1">
    <source>
        <dbReference type="EMBL" id="KAJ9118522.1"/>
    </source>
</evidence>
<proteinExistence type="predicted"/>
<dbReference type="Proteomes" id="UP001234202">
    <property type="component" value="Unassembled WGS sequence"/>
</dbReference>
<comment type="caution">
    <text evidence="1">The sequence shown here is derived from an EMBL/GenBank/DDBJ whole genome shotgun (WGS) entry which is preliminary data.</text>
</comment>
<gene>
    <name evidence="1" type="ORF">QFC24_006176</name>
</gene>
<keyword evidence="2" id="KW-1185">Reference proteome</keyword>
<sequence length="131" mass="13899">MLRYPALPLTNLVIHDLRLDSAFENSAQKVAAHRDAFQFGTGTPGEGNTTSLADLPEIIAERRQAPNTESSSNVSGAGYAGVPAANQSGVSAGEQGRDVAPAVDMASSPRKLDEGSRKRSFFRREKKVAVS</sequence>
<evidence type="ECO:0000313" key="2">
    <source>
        <dbReference type="Proteomes" id="UP001234202"/>
    </source>
</evidence>
<dbReference type="EMBL" id="JASBWV010000028">
    <property type="protein sequence ID" value="KAJ9118522.1"/>
    <property type="molecule type" value="Genomic_DNA"/>
</dbReference>
<organism evidence="1 2">
    <name type="scientific">Naganishia onofrii</name>
    <dbReference type="NCBI Taxonomy" id="1851511"/>
    <lineage>
        <taxon>Eukaryota</taxon>
        <taxon>Fungi</taxon>
        <taxon>Dikarya</taxon>
        <taxon>Basidiomycota</taxon>
        <taxon>Agaricomycotina</taxon>
        <taxon>Tremellomycetes</taxon>
        <taxon>Filobasidiales</taxon>
        <taxon>Filobasidiaceae</taxon>
        <taxon>Naganishia</taxon>
    </lineage>
</organism>
<protein>
    <submittedName>
        <fullName evidence="1">Uncharacterized protein</fullName>
    </submittedName>
</protein>